<dbReference type="STRING" id="637910.ROD_27541"/>
<dbReference type="KEGG" id="cro:ROD_27541"/>
<gene>
    <name evidence="1" type="ordered locus">ROD_27541</name>
</gene>
<name>D2THR6_CITRI</name>
<protein>
    <submittedName>
        <fullName evidence="1">Uncharacterized protein</fullName>
    </submittedName>
</protein>
<accession>D2THR6</accession>
<evidence type="ECO:0000313" key="1">
    <source>
        <dbReference type="EMBL" id="CBG89498.1"/>
    </source>
</evidence>
<reference evidence="1 2" key="1">
    <citation type="journal article" date="2010" name="J. Bacteriol.">
        <title>The Citrobacter rodentium genome sequence reveals convergent evolution with human pathogenic Escherichia coli.</title>
        <authorList>
            <person name="Petty N.K."/>
            <person name="Bulgin R."/>
            <person name="Crepin V.F."/>
            <person name="Cerdeno-Tarraga A.M."/>
            <person name="Schroeder G.N."/>
            <person name="Quail M.A."/>
            <person name="Lennard N."/>
            <person name="Corton C."/>
            <person name="Barron A."/>
            <person name="Clark L."/>
            <person name="Toribio A.L."/>
            <person name="Parkhill J."/>
            <person name="Dougan G."/>
            <person name="Frankel G."/>
            <person name="Thomson N.R."/>
        </authorList>
    </citation>
    <scope>NUCLEOTIDE SEQUENCE [LARGE SCALE GENOMIC DNA]</scope>
    <source>
        <strain evidence="1 2">ICC168</strain>
    </source>
</reference>
<organism evidence="1 2">
    <name type="scientific">Citrobacter rodentium (strain ICC168)</name>
    <name type="common">Citrobacter freundii biotype 4280</name>
    <dbReference type="NCBI Taxonomy" id="637910"/>
    <lineage>
        <taxon>Bacteria</taxon>
        <taxon>Pseudomonadati</taxon>
        <taxon>Pseudomonadota</taxon>
        <taxon>Gammaproteobacteria</taxon>
        <taxon>Enterobacterales</taxon>
        <taxon>Enterobacteriaceae</taxon>
        <taxon>Citrobacter</taxon>
    </lineage>
</organism>
<dbReference type="HOGENOM" id="CLU_2914111_0_0_6"/>
<dbReference type="Proteomes" id="UP000001889">
    <property type="component" value="Chromosome"/>
</dbReference>
<sequence>MMLPWFTDPVGEATSDITHLSTPEHNDNHTFIIKHSYTTEANQSELTTRKLLRIYYGHTAK</sequence>
<dbReference type="AlphaFoldDB" id="D2THR6"/>
<keyword evidence="2" id="KW-1185">Reference proteome</keyword>
<proteinExistence type="predicted"/>
<dbReference type="EMBL" id="FN543502">
    <property type="protein sequence ID" value="CBG89498.1"/>
    <property type="molecule type" value="Genomic_DNA"/>
</dbReference>
<evidence type="ECO:0000313" key="2">
    <source>
        <dbReference type="Proteomes" id="UP000001889"/>
    </source>
</evidence>